<dbReference type="PANTHER" id="PTHR33990">
    <property type="entry name" value="PROTEIN YJDN-RELATED"/>
    <property type="match status" value="1"/>
</dbReference>
<organism evidence="2 3">
    <name type="scientific">Pricia mediterranea</name>
    <dbReference type="NCBI Taxonomy" id="3076079"/>
    <lineage>
        <taxon>Bacteria</taxon>
        <taxon>Pseudomonadati</taxon>
        <taxon>Bacteroidota</taxon>
        <taxon>Flavobacteriia</taxon>
        <taxon>Flavobacteriales</taxon>
        <taxon>Flavobacteriaceae</taxon>
        <taxon>Pricia</taxon>
    </lineage>
</organism>
<dbReference type="InterPro" id="IPR028973">
    <property type="entry name" value="PhnB-like"/>
</dbReference>
<proteinExistence type="predicted"/>
<dbReference type="SUPFAM" id="SSF54593">
    <property type="entry name" value="Glyoxalase/Bleomycin resistance protein/Dihydroxybiphenyl dioxygenase"/>
    <property type="match status" value="1"/>
</dbReference>
<dbReference type="EMBL" id="JAVTTP010000001">
    <property type="protein sequence ID" value="MDT7827598.1"/>
    <property type="molecule type" value="Genomic_DNA"/>
</dbReference>
<dbReference type="RefSeq" id="WP_314012588.1">
    <property type="nucleotide sequence ID" value="NZ_JAVTTP010000001.1"/>
</dbReference>
<gene>
    <name evidence="2" type="ORF">RQM65_02825</name>
</gene>
<sequence length="140" mass="15887">MKVHPYLNFDGQAEEAFEFYRFVFGREFLTLQRMADGPDNPNLTSEDHDRIMYIALPIAENTVLMASDVLTSAASSLDVGNNVHILLEPEKKAEADRLFQALSEGGEIELHLREQFWGDYFGSCTDKFGIKWMVSCSEEA</sequence>
<evidence type="ECO:0000259" key="1">
    <source>
        <dbReference type="Pfam" id="PF06983"/>
    </source>
</evidence>
<dbReference type="Proteomes" id="UP001250656">
    <property type="component" value="Unassembled WGS sequence"/>
</dbReference>
<evidence type="ECO:0000313" key="3">
    <source>
        <dbReference type="Proteomes" id="UP001250656"/>
    </source>
</evidence>
<dbReference type="CDD" id="cd06588">
    <property type="entry name" value="PhnB_like"/>
    <property type="match status" value="1"/>
</dbReference>
<dbReference type="PANTHER" id="PTHR33990:SF1">
    <property type="entry name" value="PROTEIN YJDN"/>
    <property type="match status" value="1"/>
</dbReference>
<evidence type="ECO:0000313" key="2">
    <source>
        <dbReference type="EMBL" id="MDT7827598.1"/>
    </source>
</evidence>
<name>A0ABU3L1Y5_9FLAO</name>
<accession>A0ABU3L1Y5</accession>
<dbReference type="InterPro" id="IPR029068">
    <property type="entry name" value="Glyas_Bleomycin-R_OHBP_Dase"/>
</dbReference>
<dbReference type="Pfam" id="PF06983">
    <property type="entry name" value="3-dmu-9_3-mt"/>
    <property type="match status" value="1"/>
</dbReference>
<reference evidence="2 3" key="1">
    <citation type="submission" date="2023-09" db="EMBL/GenBank/DDBJ databases">
        <title>Novel taxa isolated from Blanes Bay.</title>
        <authorList>
            <person name="Rey-Velasco X."/>
            <person name="Lucena T."/>
        </authorList>
    </citation>
    <scope>NUCLEOTIDE SEQUENCE [LARGE SCALE GENOMIC DNA]</scope>
    <source>
        <strain evidence="2 3">S334</strain>
    </source>
</reference>
<feature type="domain" description="PhnB-like" evidence="1">
    <location>
        <begin position="2"/>
        <end position="134"/>
    </location>
</feature>
<protein>
    <submittedName>
        <fullName evidence="2">VOC family protein</fullName>
    </submittedName>
</protein>
<dbReference type="Gene3D" id="3.10.180.10">
    <property type="entry name" value="2,3-Dihydroxybiphenyl 1,2-Dioxygenase, domain 1"/>
    <property type="match status" value="1"/>
</dbReference>
<comment type="caution">
    <text evidence="2">The sequence shown here is derived from an EMBL/GenBank/DDBJ whole genome shotgun (WGS) entry which is preliminary data.</text>
</comment>
<keyword evidence="3" id="KW-1185">Reference proteome</keyword>